<accession>A0ABT5C6V4</accession>
<sequence>MRTNHGTVAILLVGGLLGCASAPLPPKELIEARKSYERARMSAAAELAPADLRGATEAMERAERAFAGGSELAEARDLAYLAGRRAQLAESLGRTAATERQRGAALQAYGEVHLALRRRGAPAVDPAAPAAPPGREKAPARSRAPERPLVILNRR</sequence>
<feature type="compositionally biased region" description="Basic and acidic residues" evidence="1">
    <location>
        <begin position="134"/>
        <end position="146"/>
    </location>
</feature>
<evidence type="ECO:0000259" key="2">
    <source>
        <dbReference type="Pfam" id="PF14346"/>
    </source>
</evidence>
<dbReference type="Gene3D" id="1.20.1270.390">
    <property type="match status" value="1"/>
</dbReference>
<evidence type="ECO:0000313" key="4">
    <source>
        <dbReference type="Proteomes" id="UP001217485"/>
    </source>
</evidence>
<reference evidence="3 4" key="1">
    <citation type="submission" date="2023-01" db="EMBL/GenBank/DDBJ databases">
        <title>Minimal conservation of predation-associated metabolite biosynthetic gene clusters underscores biosynthetic potential of Myxococcota including descriptions for ten novel species: Archangium lansinium sp. nov., Myxococcus landrumus sp. nov., Nannocystis bai.</title>
        <authorList>
            <person name="Ahearne A."/>
            <person name="Stevens C."/>
            <person name="Dowd S."/>
        </authorList>
    </citation>
    <scope>NUCLEOTIDE SEQUENCE [LARGE SCALE GENOMIC DNA]</scope>
    <source>
        <strain evidence="3 4">WIWO2</strain>
    </source>
</reference>
<feature type="domain" description="DUF4398" evidence="2">
    <location>
        <begin position="28"/>
        <end position="104"/>
    </location>
</feature>
<dbReference type="Proteomes" id="UP001217485">
    <property type="component" value="Unassembled WGS sequence"/>
</dbReference>
<evidence type="ECO:0000256" key="1">
    <source>
        <dbReference type="SAM" id="MobiDB-lite"/>
    </source>
</evidence>
<protein>
    <submittedName>
        <fullName evidence="3">DUF4398 domain-containing protein</fullName>
    </submittedName>
</protein>
<proteinExistence type="predicted"/>
<evidence type="ECO:0000313" key="3">
    <source>
        <dbReference type="EMBL" id="MDC0682144.1"/>
    </source>
</evidence>
<dbReference type="Pfam" id="PF14346">
    <property type="entry name" value="DUF4398"/>
    <property type="match status" value="1"/>
</dbReference>
<dbReference type="PROSITE" id="PS51257">
    <property type="entry name" value="PROKAR_LIPOPROTEIN"/>
    <property type="match status" value="1"/>
</dbReference>
<organism evidence="3 4">
    <name type="scientific">Sorangium atrum</name>
    <dbReference type="NCBI Taxonomy" id="2995308"/>
    <lineage>
        <taxon>Bacteria</taxon>
        <taxon>Pseudomonadati</taxon>
        <taxon>Myxococcota</taxon>
        <taxon>Polyangia</taxon>
        <taxon>Polyangiales</taxon>
        <taxon>Polyangiaceae</taxon>
        <taxon>Sorangium</taxon>
    </lineage>
</organism>
<keyword evidence="4" id="KW-1185">Reference proteome</keyword>
<dbReference type="RefSeq" id="WP_272099761.1">
    <property type="nucleotide sequence ID" value="NZ_JAQNDK010000003.1"/>
</dbReference>
<comment type="caution">
    <text evidence="3">The sequence shown here is derived from an EMBL/GenBank/DDBJ whole genome shotgun (WGS) entry which is preliminary data.</text>
</comment>
<feature type="region of interest" description="Disordered" evidence="1">
    <location>
        <begin position="120"/>
        <end position="155"/>
    </location>
</feature>
<dbReference type="EMBL" id="JAQNDK010000003">
    <property type="protein sequence ID" value="MDC0682144.1"/>
    <property type="molecule type" value="Genomic_DNA"/>
</dbReference>
<gene>
    <name evidence="3" type="ORF">POL72_30700</name>
</gene>
<name>A0ABT5C6V4_9BACT</name>
<dbReference type="InterPro" id="IPR025511">
    <property type="entry name" value="DUF4398"/>
</dbReference>